<dbReference type="KEGG" id="caml:H6X83_00015"/>
<evidence type="ECO:0000313" key="2">
    <source>
        <dbReference type="EMBL" id="QNO18096.1"/>
    </source>
</evidence>
<dbReference type="GO" id="GO:0003723">
    <property type="term" value="F:RNA binding"/>
    <property type="evidence" value="ECO:0007669"/>
    <property type="project" value="UniProtKB-KW"/>
</dbReference>
<gene>
    <name evidence="2" type="ORF">H6X83_00015</name>
</gene>
<dbReference type="SUPFAM" id="SSF55174">
    <property type="entry name" value="Alpha-L RNA-binding motif"/>
    <property type="match status" value="1"/>
</dbReference>
<dbReference type="PROSITE" id="PS50889">
    <property type="entry name" value="S4"/>
    <property type="match status" value="1"/>
</dbReference>
<protein>
    <submittedName>
        <fullName evidence="2">RNA-binding S4 domain-containing protein</fullName>
    </submittedName>
</protein>
<dbReference type="AlphaFoldDB" id="A0A7G9WHD4"/>
<dbReference type="EMBL" id="CP060696">
    <property type="protein sequence ID" value="QNO18096.1"/>
    <property type="molecule type" value="Genomic_DNA"/>
</dbReference>
<sequence length="71" mass="7712">MKREIITIDTEFIRLDALLKLAGAVDTGGRAKFVVQGGEVKVNDEVCTMRGKKLRPGDTVEYAGRAFEVAG</sequence>
<accession>A0A7G9WHD4</accession>
<name>A0A7G9WHD4_9FIRM</name>
<dbReference type="CDD" id="cd00165">
    <property type="entry name" value="S4"/>
    <property type="match status" value="1"/>
</dbReference>
<dbReference type="RefSeq" id="WP_212507161.1">
    <property type="nucleotide sequence ID" value="NZ_CP060696.1"/>
</dbReference>
<keyword evidence="3" id="KW-1185">Reference proteome</keyword>
<dbReference type="Pfam" id="PF13275">
    <property type="entry name" value="S4_2"/>
    <property type="match status" value="1"/>
</dbReference>
<organism evidence="2 3">
    <name type="scientific">Caproicibacterium amylolyticum</name>
    <dbReference type="NCBI Taxonomy" id="2766537"/>
    <lineage>
        <taxon>Bacteria</taxon>
        <taxon>Bacillati</taxon>
        <taxon>Bacillota</taxon>
        <taxon>Clostridia</taxon>
        <taxon>Eubacteriales</taxon>
        <taxon>Oscillospiraceae</taxon>
        <taxon>Caproicibacterium</taxon>
    </lineage>
</organism>
<reference evidence="2 3" key="1">
    <citation type="submission" date="2020-08" db="EMBL/GenBank/DDBJ databases">
        <authorList>
            <person name="Ren C."/>
            <person name="Gu Y."/>
            <person name="Xu Y."/>
        </authorList>
    </citation>
    <scope>NUCLEOTIDE SEQUENCE [LARGE SCALE GENOMIC DNA]</scope>
    <source>
        <strain evidence="2 3">LBM18003</strain>
    </source>
</reference>
<evidence type="ECO:0000313" key="3">
    <source>
        <dbReference type="Proteomes" id="UP000516046"/>
    </source>
</evidence>
<dbReference type="InterPro" id="IPR036986">
    <property type="entry name" value="S4_RNA-bd_sf"/>
</dbReference>
<evidence type="ECO:0000256" key="1">
    <source>
        <dbReference type="PROSITE-ProRule" id="PRU00182"/>
    </source>
</evidence>
<proteinExistence type="predicted"/>
<keyword evidence="1" id="KW-0694">RNA-binding</keyword>
<dbReference type="Gene3D" id="3.10.290.10">
    <property type="entry name" value="RNA-binding S4 domain"/>
    <property type="match status" value="1"/>
</dbReference>
<dbReference type="Proteomes" id="UP000516046">
    <property type="component" value="Chromosome"/>
</dbReference>